<feature type="compositionally biased region" description="Polar residues" evidence="6">
    <location>
        <begin position="62"/>
        <end position="72"/>
    </location>
</feature>
<keyword evidence="3" id="KW-0238">DNA-binding</keyword>
<dbReference type="AlphaFoldDB" id="A0A0P7BAI3"/>
<dbReference type="GO" id="GO:0008270">
    <property type="term" value="F:zinc ion binding"/>
    <property type="evidence" value="ECO:0007669"/>
    <property type="project" value="InterPro"/>
</dbReference>
<dbReference type="GO" id="GO:0000981">
    <property type="term" value="F:DNA-binding transcription factor activity, RNA polymerase II-specific"/>
    <property type="evidence" value="ECO:0007669"/>
    <property type="project" value="InterPro"/>
</dbReference>
<keyword evidence="2" id="KW-0805">Transcription regulation</keyword>
<evidence type="ECO:0000256" key="2">
    <source>
        <dbReference type="ARBA" id="ARBA00023015"/>
    </source>
</evidence>
<dbReference type="InterPro" id="IPR001138">
    <property type="entry name" value="Zn2Cys6_DnaBD"/>
</dbReference>
<dbReference type="Gene3D" id="4.10.240.10">
    <property type="entry name" value="Zn(2)-C6 fungal-type DNA-binding domain"/>
    <property type="match status" value="1"/>
</dbReference>
<evidence type="ECO:0000256" key="6">
    <source>
        <dbReference type="SAM" id="MobiDB-lite"/>
    </source>
</evidence>
<dbReference type="Pfam" id="PF00172">
    <property type="entry name" value="Zn_clus"/>
    <property type="match status" value="1"/>
</dbReference>
<accession>A0A0P7BAI3</accession>
<evidence type="ECO:0000256" key="4">
    <source>
        <dbReference type="ARBA" id="ARBA00023163"/>
    </source>
</evidence>
<dbReference type="PANTHER" id="PTHR31845">
    <property type="entry name" value="FINGER DOMAIN PROTEIN, PUTATIVE-RELATED"/>
    <property type="match status" value="1"/>
</dbReference>
<gene>
    <name evidence="8" type="ORF">AK830_g2768</name>
</gene>
<dbReference type="CDD" id="cd00067">
    <property type="entry name" value="GAL4"/>
    <property type="match status" value="1"/>
</dbReference>
<keyword evidence="4" id="KW-0804">Transcription</keyword>
<evidence type="ECO:0000313" key="9">
    <source>
        <dbReference type="Proteomes" id="UP000050424"/>
    </source>
</evidence>
<dbReference type="SUPFAM" id="SSF57701">
    <property type="entry name" value="Zn2/Cys6 DNA-binding domain"/>
    <property type="match status" value="1"/>
</dbReference>
<protein>
    <recommendedName>
        <fullName evidence="7">Zn(2)-C6 fungal-type domain-containing protein</fullName>
    </recommendedName>
</protein>
<keyword evidence="9" id="KW-1185">Reference proteome</keyword>
<evidence type="ECO:0000256" key="5">
    <source>
        <dbReference type="ARBA" id="ARBA00023242"/>
    </source>
</evidence>
<dbReference type="OrthoDB" id="5217604at2759"/>
<dbReference type="STRING" id="78410.A0A0P7BAI3"/>
<dbReference type="SMART" id="SM00066">
    <property type="entry name" value="GAL4"/>
    <property type="match status" value="1"/>
</dbReference>
<dbReference type="InterPro" id="IPR036864">
    <property type="entry name" value="Zn2-C6_fun-type_DNA-bd_sf"/>
</dbReference>
<evidence type="ECO:0000256" key="3">
    <source>
        <dbReference type="ARBA" id="ARBA00023125"/>
    </source>
</evidence>
<sequence>MNASNTPHPASSSHVHKSCQTCIHAKIRCDKDEDEDICVRCLRLGKECIFAPARRRPKASRQGASKSPSGSRLSPPASVTGRLGDIINKDASLDPFERGIMSTANASKLIDWFRTRMAPYCPFVVLPWDISVVDLNKQRPCACLAALAAASHSEPQNQKALCNLFNQIVAVRMVAGNVNDIDLLQGLLIHLAWAHYQPRPKRYTQHLHLATSIVCDLRLDRPSSSLLLQKSRHFSFTPYISRCCEHLAAQGQYDTDKHLAYIINLQTLTEKLEDLVGQASTSNDAVQFEAEIQQIAQRCAETKCALPFPLSKSPPLSLQLHLLELLLSQSSPRGTPFGLDKFQDNQNEPEPQAPLMNWLSSSISAVRSLISMVLVLPQGEEGAMSNIGWIVIYCGLSLAVRLDLTAAKGSVSIFGQHLRQLLDMPHTLRQIILRLEAAASSEADTAAGDHHPFQDLTKRVSRLEEWYFTHVNRLLAEEAFTTTDLVVDPSLMVMGPNAWDGASNWYQSPDFDIGKFLFTDPVDFPGMFAI</sequence>
<organism evidence="8 9">
    <name type="scientific">Neonectria ditissima</name>
    <dbReference type="NCBI Taxonomy" id="78410"/>
    <lineage>
        <taxon>Eukaryota</taxon>
        <taxon>Fungi</taxon>
        <taxon>Dikarya</taxon>
        <taxon>Ascomycota</taxon>
        <taxon>Pezizomycotina</taxon>
        <taxon>Sordariomycetes</taxon>
        <taxon>Hypocreomycetidae</taxon>
        <taxon>Hypocreales</taxon>
        <taxon>Nectriaceae</taxon>
        <taxon>Neonectria</taxon>
    </lineage>
</organism>
<proteinExistence type="predicted"/>
<keyword evidence="5" id="KW-0539">Nucleus</keyword>
<evidence type="ECO:0000313" key="8">
    <source>
        <dbReference type="EMBL" id="KPM43790.1"/>
    </source>
</evidence>
<dbReference type="PROSITE" id="PS50048">
    <property type="entry name" value="ZN2_CY6_FUNGAL_2"/>
    <property type="match status" value="1"/>
</dbReference>
<dbReference type="GO" id="GO:0005634">
    <property type="term" value="C:nucleus"/>
    <property type="evidence" value="ECO:0007669"/>
    <property type="project" value="UniProtKB-SubCell"/>
</dbReference>
<reference evidence="8 9" key="1">
    <citation type="submission" date="2015-09" db="EMBL/GenBank/DDBJ databases">
        <title>Draft genome of a European isolate of the apple canker pathogen Neonectria ditissima.</title>
        <authorList>
            <person name="Gomez-Cortecero A."/>
            <person name="Harrison R.J."/>
            <person name="Armitage A.D."/>
        </authorList>
    </citation>
    <scope>NUCLEOTIDE SEQUENCE [LARGE SCALE GENOMIC DNA]</scope>
    <source>
        <strain evidence="8 9">R09/05</strain>
    </source>
</reference>
<dbReference type="EMBL" id="LKCW01000027">
    <property type="protein sequence ID" value="KPM43790.1"/>
    <property type="molecule type" value="Genomic_DNA"/>
</dbReference>
<feature type="domain" description="Zn(2)-C6 fungal-type" evidence="7">
    <location>
        <begin position="18"/>
        <end position="50"/>
    </location>
</feature>
<comment type="caution">
    <text evidence="8">The sequence shown here is derived from an EMBL/GenBank/DDBJ whole genome shotgun (WGS) entry which is preliminary data.</text>
</comment>
<dbReference type="PANTHER" id="PTHR31845:SF10">
    <property type="entry name" value="ZN(II)2CYS6 TRANSCRIPTION FACTOR (EUROFUNG)"/>
    <property type="match status" value="1"/>
</dbReference>
<name>A0A0P7BAI3_9HYPO</name>
<dbReference type="GO" id="GO:0000976">
    <property type="term" value="F:transcription cis-regulatory region binding"/>
    <property type="evidence" value="ECO:0007669"/>
    <property type="project" value="TreeGrafter"/>
</dbReference>
<feature type="region of interest" description="Disordered" evidence="6">
    <location>
        <begin position="59"/>
        <end position="81"/>
    </location>
</feature>
<dbReference type="InterPro" id="IPR051089">
    <property type="entry name" value="prtT"/>
</dbReference>
<dbReference type="Proteomes" id="UP000050424">
    <property type="component" value="Unassembled WGS sequence"/>
</dbReference>
<comment type="subcellular location">
    <subcellularLocation>
        <location evidence="1">Nucleus</location>
    </subcellularLocation>
</comment>
<evidence type="ECO:0000256" key="1">
    <source>
        <dbReference type="ARBA" id="ARBA00004123"/>
    </source>
</evidence>
<evidence type="ECO:0000259" key="7">
    <source>
        <dbReference type="PROSITE" id="PS50048"/>
    </source>
</evidence>